<evidence type="ECO:0000259" key="1">
    <source>
        <dbReference type="PROSITE" id="PS51154"/>
    </source>
</evidence>
<protein>
    <submittedName>
        <fullName evidence="2">Appr-1-p processing enzyme family protein</fullName>
    </submittedName>
</protein>
<dbReference type="SUPFAM" id="SSF52949">
    <property type="entry name" value="Macro domain-like"/>
    <property type="match status" value="1"/>
</dbReference>
<dbReference type="OMA" id="NAICIRE"/>
<evidence type="ECO:0000313" key="3">
    <source>
        <dbReference type="Proteomes" id="UP000023152"/>
    </source>
</evidence>
<name>X6NW58_RETFI</name>
<keyword evidence="3" id="KW-1185">Reference proteome</keyword>
<dbReference type="AlphaFoldDB" id="X6NW58"/>
<evidence type="ECO:0000313" key="2">
    <source>
        <dbReference type="EMBL" id="ETO29507.1"/>
    </source>
</evidence>
<dbReference type="PANTHER" id="PTHR11106">
    <property type="entry name" value="GANGLIOSIDE INDUCED DIFFERENTIATION ASSOCIATED PROTEIN 2-RELATED"/>
    <property type="match status" value="1"/>
</dbReference>
<dbReference type="CDD" id="cd02908">
    <property type="entry name" value="Macro_OAADPr_deacetylase"/>
    <property type="match status" value="1"/>
</dbReference>
<dbReference type="Pfam" id="PF01661">
    <property type="entry name" value="Macro"/>
    <property type="match status" value="1"/>
</dbReference>
<dbReference type="InterPro" id="IPR043472">
    <property type="entry name" value="Macro_dom-like"/>
</dbReference>
<dbReference type="SMART" id="SM00506">
    <property type="entry name" value="A1pp"/>
    <property type="match status" value="1"/>
</dbReference>
<gene>
    <name evidence="2" type="ORF">RFI_07617</name>
</gene>
<dbReference type="OrthoDB" id="6133115at2759"/>
<dbReference type="PANTHER" id="PTHR11106:SF27">
    <property type="entry name" value="MACRO DOMAIN-CONTAINING PROTEIN"/>
    <property type="match status" value="1"/>
</dbReference>
<comment type="caution">
    <text evidence="2">The sequence shown here is derived from an EMBL/GenBank/DDBJ whole genome shotgun (WGS) entry which is preliminary data.</text>
</comment>
<accession>X6NW58</accession>
<proteinExistence type="predicted"/>
<dbReference type="PROSITE" id="PS51154">
    <property type="entry name" value="MACRO"/>
    <property type="match status" value="1"/>
</dbReference>
<dbReference type="Proteomes" id="UP000023152">
    <property type="component" value="Unassembled WGS sequence"/>
</dbReference>
<feature type="domain" description="Macro" evidence="1">
    <location>
        <begin position="33"/>
        <end position="244"/>
    </location>
</feature>
<sequence>MIARLGMKFWQDSCFFSRLSDNISLNGKRHCSNLEQSYVMPNGVNLIVKQGDLTKFEGDCIVNAANEVMLGGGGVDGAIHRAAGPQLREFCLQHVAASSSGVRCRTGEAKITPGFNLKASYIIHTVGPIFGNVQSPHLLLTSCYKNSLNLAEEQNGKIKTIAFPAISCGVYGYPKEAAMEIALDTCAQHKKRFLTHISFVLFGSDIYAISVNLQIAPARLSMQIDYQTNEKNKKTMTIQIKKCI</sequence>
<reference evidence="2 3" key="1">
    <citation type="journal article" date="2013" name="Curr. Biol.">
        <title>The Genome of the Foraminiferan Reticulomyxa filosa.</title>
        <authorList>
            <person name="Glockner G."/>
            <person name="Hulsmann N."/>
            <person name="Schleicher M."/>
            <person name="Noegel A.A."/>
            <person name="Eichinger L."/>
            <person name="Gallinger C."/>
            <person name="Pawlowski J."/>
            <person name="Sierra R."/>
            <person name="Euteneuer U."/>
            <person name="Pillet L."/>
            <person name="Moustafa A."/>
            <person name="Platzer M."/>
            <person name="Groth M."/>
            <person name="Szafranski K."/>
            <person name="Schliwa M."/>
        </authorList>
    </citation>
    <scope>NUCLEOTIDE SEQUENCE [LARGE SCALE GENOMIC DNA]</scope>
</reference>
<dbReference type="Gene3D" id="3.40.220.10">
    <property type="entry name" value="Leucine Aminopeptidase, subunit E, domain 1"/>
    <property type="match status" value="1"/>
</dbReference>
<dbReference type="EMBL" id="ASPP01006021">
    <property type="protein sequence ID" value="ETO29507.1"/>
    <property type="molecule type" value="Genomic_DNA"/>
</dbReference>
<dbReference type="InterPro" id="IPR002589">
    <property type="entry name" value="Macro_dom"/>
</dbReference>
<organism evidence="2 3">
    <name type="scientific">Reticulomyxa filosa</name>
    <dbReference type="NCBI Taxonomy" id="46433"/>
    <lineage>
        <taxon>Eukaryota</taxon>
        <taxon>Sar</taxon>
        <taxon>Rhizaria</taxon>
        <taxon>Retaria</taxon>
        <taxon>Foraminifera</taxon>
        <taxon>Monothalamids</taxon>
        <taxon>Reticulomyxidae</taxon>
        <taxon>Reticulomyxa</taxon>
    </lineage>
</organism>